<proteinExistence type="predicted"/>
<dbReference type="WBParaSite" id="RSKR_0001174300.1">
    <property type="protein sequence ID" value="RSKR_0001174300.1"/>
    <property type="gene ID" value="RSKR_0001174300"/>
</dbReference>
<organism evidence="1 2">
    <name type="scientific">Rhabditophanes sp. KR3021</name>
    <dbReference type="NCBI Taxonomy" id="114890"/>
    <lineage>
        <taxon>Eukaryota</taxon>
        <taxon>Metazoa</taxon>
        <taxon>Ecdysozoa</taxon>
        <taxon>Nematoda</taxon>
        <taxon>Chromadorea</taxon>
        <taxon>Rhabditida</taxon>
        <taxon>Tylenchina</taxon>
        <taxon>Panagrolaimomorpha</taxon>
        <taxon>Strongyloidoidea</taxon>
        <taxon>Alloionematidae</taxon>
        <taxon>Rhabditophanes</taxon>
    </lineage>
</organism>
<protein>
    <submittedName>
        <fullName evidence="2">Cleft lip and palate associated transmembrane protein 1</fullName>
    </submittedName>
</protein>
<accession>A0AC35UGN7</accession>
<sequence length="604" mass="70013">MTEVAPMDAAPGVQEPVNEGTWGTVKSLAKRMFFFYMVTSVMKNFMGTNTPAPTATSTTGGGVAPSAAVLTGHNVFDMYQQLDFYMYLSDSDNVFHDFTQTDALFWKKEKISYGNWDQFNPDGFISHSKTFPTPQYLINNASIYLHAFVTKHGKSPDPTSPTYKKHEVIYGVHKLNKHKKKHYKKTANLLTGVSEISDEDLKKAEIMKYEVLNFWHNNLTVNLVYDFTQLTSNALPAPFDKYVKFDARTRTYKPIMYFNSYWNLNTEYMPLNDTVKEITLDLTFQPLSFFKFQMYASQSEKSQWSAMLGQDTGDDEGDGHDSIKTALIETNIYLLGLTVIVSILHTVFEVLAFKNDIAFWKNKKSAEGLSVRTVLINVVQQFIMLLYIIDNDTNYMIRVSGCIGLIIELWKVPKCMNVSIDYENKLFGIIPRIKIEDQKAYVESQTKEYDDTAFKYLSWLCFPLLVGYAVYSLVYHEQKGWYSWVLNMFYGYLLAFGFIMMTPQLFINYKLKSVAHLPWRQLMYKTLSTFVDDLFSFVIKMPTLYRIGCFRDDLIFFVYLYQKWAYRVDYNRVNEYGISGEDMVETKEIKDNTTAEPIESKKDK</sequence>
<reference evidence="2" key="1">
    <citation type="submission" date="2016-11" db="UniProtKB">
        <authorList>
            <consortium name="WormBaseParasite"/>
        </authorList>
    </citation>
    <scope>IDENTIFICATION</scope>
    <source>
        <strain evidence="2">KR3021</strain>
    </source>
</reference>
<dbReference type="Proteomes" id="UP000095286">
    <property type="component" value="Unplaced"/>
</dbReference>
<evidence type="ECO:0000313" key="1">
    <source>
        <dbReference type="Proteomes" id="UP000095286"/>
    </source>
</evidence>
<evidence type="ECO:0000313" key="2">
    <source>
        <dbReference type="WBParaSite" id="RSKR_0001174300.1"/>
    </source>
</evidence>
<name>A0AC35UGN7_9BILA</name>